<comment type="caution">
    <text evidence="1">The sequence shown here is derived from an EMBL/GenBank/DDBJ whole genome shotgun (WGS) entry which is preliminary data.</text>
</comment>
<gene>
    <name evidence="1" type="ORF">OVA965_LOCUS33615</name>
    <name evidence="2" type="ORF">TMI583_LOCUS34507</name>
</gene>
<evidence type="ECO:0000313" key="2">
    <source>
        <dbReference type="EMBL" id="CAF4220051.1"/>
    </source>
</evidence>
<accession>A0A8S2FC02</accession>
<protein>
    <submittedName>
        <fullName evidence="1">Uncharacterized protein</fullName>
    </submittedName>
</protein>
<name>A0A8S2FC02_9BILA</name>
<evidence type="ECO:0000313" key="1">
    <source>
        <dbReference type="EMBL" id="CAF1418527.1"/>
    </source>
</evidence>
<feature type="non-terminal residue" evidence="1">
    <location>
        <position position="22"/>
    </location>
</feature>
<dbReference type="Proteomes" id="UP000677228">
    <property type="component" value="Unassembled WGS sequence"/>
</dbReference>
<reference evidence="1" key="1">
    <citation type="submission" date="2021-02" db="EMBL/GenBank/DDBJ databases">
        <authorList>
            <person name="Nowell W R."/>
        </authorList>
    </citation>
    <scope>NUCLEOTIDE SEQUENCE</scope>
</reference>
<sequence>MSSGLSVGYLDKQSATQFDLPD</sequence>
<dbReference type="EMBL" id="CAJOBA010049094">
    <property type="protein sequence ID" value="CAF4220051.1"/>
    <property type="molecule type" value="Genomic_DNA"/>
</dbReference>
<dbReference type="Proteomes" id="UP000682733">
    <property type="component" value="Unassembled WGS sequence"/>
</dbReference>
<organism evidence="1 3">
    <name type="scientific">Didymodactylos carnosus</name>
    <dbReference type="NCBI Taxonomy" id="1234261"/>
    <lineage>
        <taxon>Eukaryota</taxon>
        <taxon>Metazoa</taxon>
        <taxon>Spiralia</taxon>
        <taxon>Gnathifera</taxon>
        <taxon>Rotifera</taxon>
        <taxon>Eurotatoria</taxon>
        <taxon>Bdelloidea</taxon>
        <taxon>Philodinida</taxon>
        <taxon>Philodinidae</taxon>
        <taxon>Didymodactylos</taxon>
    </lineage>
</organism>
<dbReference type="EMBL" id="CAJNOK010027342">
    <property type="protein sequence ID" value="CAF1418527.1"/>
    <property type="molecule type" value="Genomic_DNA"/>
</dbReference>
<proteinExistence type="predicted"/>
<dbReference type="AlphaFoldDB" id="A0A8S2FC02"/>
<evidence type="ECO:0000313" key="3">
    <source>
        <dbReference type="Proteomes" id="UP000677228"/>
    </source>
</evidence>